<gene>
    <name evidence="6" type="ORF">H261_13039</name>
</gene>
<dbReference type="eggNOG" id="COG1116">
    <property type="taxonomic scope" value="Bacteria"/>
</dbReference>
<dbReference type="InterPro" id="IPR027417">
    <property type="entry name" value="P-loop_NTPase"/>
</dbReference>
<organism evidence="6 7">
    <name type="scientific">Paramagnetospirillum caucaseum</name>
    <dbReference type="NCBI Taxonomy" id="1244869"/>
    <lineage>
        <taxon>Bacteria</taxon>
        <taxon>Pseudomonadati</taxon>
        <taxon>Pseudomonadota</taxon>
        <taxon>Alphaproteobacteria</taxon>
        <taxon>Rhodospirillales</taxon>
        <taxon>Magnetospirillaceae</taxon>
        <taxon>Paramagnetospirillum</taxon>
    </lineage>
</organism>
<dbReference type="PROSITE" id="PS50893">
    <property type="entry name" value="ABC_TRANSPORTER_2"/>
    <property type="match status" value="1"/>
</dbReference>
<evidence type="ECO:0000256" key="4">
    <source>
        <dbReference type="ARBA" id="ARBA00022840"/>
    </source>
</evidence>
<dbReference type="EMBL" id="AONQ01000033">
    <property type="protein sequence ID" value="EME69490.1"/>
    <property type="molecule type" value="Genomic_DNA"/>
</dbReference>
<dbReference type="SUPFAM" id="SSF52540">
    <property type="entry name" value="P-loop containing nucleoside triphosphate hydrolases"/>
    <property type="match status" value="1"/>
</dbReference>
<dbReference type="InterPro" id="IPR003439">
    <property type="entry name" value="ABC_transporter-like_ATP-bd"/>
</dbReference>
<accession>M2Z594</accession>
<sequence>MAEKRFGQRVVLAGFRLDVAPGEAVAVTGPSGCGKSTLLRILAGLDHAFTGWAERPERLGMVFQEPRLLPWMSASANIALVAPFLSPAGIEAALAAVGLAGEGHKLPGRLSLGMARRVAVARALAVRPAALLLDEPFVSLDEDSARATRAAVMAYCAEHRPALVMVSHNPADLDGLVQRVVPIP</sequence>
<comment type="similarity">
    <text evidence="1">Belongs to the ABC transporter superfamily.</text>
</comment>
<dbReference type="Pfam" id="PF00005">
    <property type="entry name" value="ABC_tran"/>
    <property type="match status" value="1"/>
</dbReference>
<dbReference type="PANTHER" id="PTHR42788">
    <property type="entry name" value="TAURINE IMPORT ATP-BINDING PROTEIN-RELATED"/>
    <property type="match status" value="1"/>
</dbReference>
<evidence type="ECO:0000256" key="2">
    <source>
        <dbReference type="ARBA" id="ARBA00022448"/>
    </source>
</evidence>
<dbReference type="AlphaFoldDB" id="M2Z594"/>
<dbReference type="GO" id="GO:0016887">
    <property type="term" value="F:ATP hydrolysis activity"/>
    <property type="evidence" value="ECO:0007669"/>
    <property type="project" value="InterPro"/>
</dbReference>
<evidence type="ECO:0000313" key="7">
    <source>
        <dbReference type="Proteomes" id="UP000011744"/>
    </source>
</evidence>
<dbReference type="InterPro" id="IPR050166">
    <property type="entry name" value="ABC_transporter_ATP-bind"/>
</dbReference>
<keyword evidence="7" id="KW-1185">Reference proteome</keyword>
<evidence type="ECO:0000313" key="6">
    <source>
        <dbReference type="EMBL" id="EME69490.1"/>
    </source>
</evidence>
<protein>
    <submittedName>
        <fullName evidence="6">Aliphatic sulfonates transporter ATP-binding protein SsuB</fullName>
    </submittedName>
</protein>
<comment type="caution">
    <text evidence="6">The sequence shown here is derived from an EMBL/GenBank/DDBJ whole genome shotgun (WGS) entry which is preliminary data.</text>
</comment>
<reference evidence="6 7" key="1">
    <citation type="journal article" date="2014" name="Genome Announc.">
        <title>Draft Genome Sequence of Magnetospirillum sp. Strain SO-1, a Freshwater Magnetotactic Bacterium Isolated from the Ol'khovka River, Russia.</title>
        <authorList>
            <person name="Grouzdev D.S."/>
            <person name="Dziuba M.V."/>
            <person name="Sukhacheva M.S."/>
            <person name="Mardanov A.V."/>
            <person name="Beletskiy A.V."/>
            <person name="Kuznetsov B.B."/>
            <person name="Skryabin K.G."/>
        </authorList>
    </citation>
    <scope>NUCLEOTIDE SEQUENCE [LARGE SCALE GENOMIC DNA]</scope>
    <source>
        <strain evidence="6 7">SO-1</strain>
    </source>
</reference>
<dbReference type="PATRIC" id="fig|1244869.3.peg.2631"/>
<feature type="domain" description="ABC transporter" evidence="5">
    <location>
        <begin position="1"/>
        <end position="183"/>
    </location>
</feature>
<dbReference type="Proteomes" id="UP000011744">
    <property type="component" value="Unassembled WGS sequence"/>
</dbReference>
<dbReference type="GO" id="GO:0005524">
    <property type="term" value="F:ATP binding"/>
    <property type="evidence" value="ECO:0007669"/>
    <property type="project" value="UniProtKB-KW"/>
</dbReference>
<dbReference type="SMART" id="SM00382">
    <property type="entry name" value="AAA"/>
    <property type="match status" value="1"/>
</dbReference>
<name>M2Z594_9PROT</name>
<dbReference type="InterPro" id="IPR017871">
    <property type="entry name" value="ABC_transporter-like_CS"/>
</dbReference>
<dbReference type="STRING" id="1244869.H261_13039"/>
<evidence type="ECO:0000259" key="5">
    <source>
        <dbReference type="PROSITE" id="PS50893"/>
    </source>
</evidence>
<keyword evidence="2" id="KW-0813">Transport</keyword>
<dbReference type="PROSITE" id="PS00211">
    <property type="entry name" value="ABC_TRANSPORTER_1"/>
    <property type="match status" value="1"/>
</dbReference>
<dbReference type="InterPro" id="IPR003593">
    <property type="entry name" value="AAA+_ATPase"/>
</dbReference>
<proteinExistence type="inferred from homology"/>
<dbReference type="PANTHER" id="PTHR42788:SF19">
    <property type="entry name" value="ALIPHATIC SULFONATES IMPORT ATP-BINDING PROTEIN SSUB 2"/>
    <property type="match status" value="1"/>
</dbReference>
<evidence type="ECO:0000256" key="1">
    <source>
        <dbReference type="ARBA" id="ARBA00005417"/>
    </source>
</evidence>
<evidence type="ECO:0000256" key="3">
    <source>
        <dbReference type="ARBA" id="ARBA00022741"/>
    </source>
</evidence>
<keyword evidence="3" id="KW-0547">Nucleotide-binding</keyword>
<dbReference type="Gene3D" id="3.40.50.300">
    <property type="entry name" value="P-loop containing nucleotide triphosphate hydrolases"/>
    <property type="match status" value="1"/>
</dbReference>
<keyword evidence="4 6" id="KW-0067">ATP-binding</keyword>